<name>A0ABP7V5E0_9ACTN</name>
<feature type="region of interest" description="Disordered" evidence="1">
    <location>
        <begin position="73"/>
        <end position="138"/>
    </location>
</feature>
<comment type="caution">
    <text evidence="2">The sequence shown here is derived from an EMBL/GenBank/DDBJ whole genome shotgun (WGS) entry which is preliminary data.</text>
</comment>
<proteinExistence type="predicted"/>
<reference evidence="3" key="1">
    <citation type="journal article" date="2019" name="Int. J. Syst. Evol. Microbiol.">
        <title>The Global Catalogue of Microorganisms (GCM) 10K type strain sequencing project: providing services to taxonomists for standard genome sequencing and annotation.</title>
        <authorList>
            <consortium name="The Broad Institute Genomics Platform"/>
            <consortium name="The Broad Institute Genome Sequencing Center for Infectious Disease"/>
            <person name="Wu L."/>
            <person name="Ma J."/>
        </authorList>
    </citation>
    <scope>NUCLEOTIDE SEQUENCE [LARGE SCALE GENOMIC DNA]</scope>
    <source>
        <strain evidence="3">JCM 16702</strain>
    </source>
</reference>
<dbReference type="RefSeq" id="WP_344941509.1">
    <property type="nucleotide sequence ID" value="NZ_BAAAZG010000002.1"/>
</dbReference>
<organism evidence="2 3">
    <name type="scientific">Actinomadura miaoliensis</name>
    <dbReference type="NCBI Taxonomy" id="430685"/>
    <lineage>
        <taxon>Bacteria</taxon>
        <taxon>Bacillati</taxon>
        <taxon>Actinomycetota</taxon>
        <taxon>Actinomycetes</taxon>
        <taxon>Streptosporangiales</taxon>
        <taxon>Thermomonosporaceae</taxon>
        <taxon>Actinomadura</taxon>
    </lineage>
</organism>
<dbReference type="Proteomes" id="UP001500683">
    <property type="component" value="Unassembled WGS sequence"/>
</dbReference>
<evidence type="ECO:0000313" key="2">
    <source>
        <dbReference type="EMBL" id="GAA4059906.1"/>
    </source>
</evidence>
<feature type="compositionally biased region" description="Pro residues" evidence="1">
    <location>
        <begin position="77"/>
        <end position="86"/>
    </location>
</feature>
<keyword evidence="3" id="KW-1185">Reference proteome</keyword>
<evidence type="ECO:0000313" key="3">
    <source>
        <dbReference type="Proteomes" id="UP001500683"/>
    </source>
</evidence>
<dbReference type="EMBL" id="BAAAZG010000002">
    <property type="protein sequence ID" value="GAA4059906.1"/>
    <property type="molecule type" value="Genomic_DNA"/>
</dbReference>
<evidence type="ECO:0000256" key="1">
    <source>
        <dbReference type="SAM" id="MobiDB-lite"/>
    </source>
</evidence>
<sequence length="155" mass="17420">MTAATVHAVPVKWDTAAIEAQLHARYPRVLLWWSNLNASWMAMVLRPTSHPVGDELLEAATPAELEQRLAAAGVRPIHPPQSPPVPGTGGMVAGIWSPPTPPPQPQRVAPLPPRRERPERPERPGPPKRPERPRRRGWLARLLDRFTYTGEDWDW</sequence>
<feature type="compositionally biased region" description="Basic and acidic residues" evidence="1">
    <location>
        <begin position="113"/>
        <end position="130"/>
    </location>
</feature>
<gene>
    <name evidence="2" type="ORF">GCM10022214_10630</name>
</gene>
<accession>A0ABP7V5E0</accession>
<protein>
    <submittedName>
        <fullName evidence="2">Uncharacterized protein</fullName>
    </submittedName>
</protein>